<accession>A0ACC1Z3C6</accession>
<protein>
    <submittedName>
        <fullName evidence="1">O-acyltransferase WSD1-like</fullName>
    </submittedName>
</protein>
<gene>
    <name evidence="1" type="ORF">OWV82_002512</name>
</gene>
<evidence type="ECO:0000313" key="1">
    <source>
        <dbReference type="EMBL" id="KAJ4729788.1"/>
    </source>
</evidence>
<evidence type="ECO:0000313" key="2">
    <source>
        <dbReference type="Proteomes" id="UP001164539"/>
    </source>
</evidence>
<comment type="caution">
    <text evidence="1">The sequence shown here is derived from an EMBL/GenBank/DDBJ whole genome shotgun (WGS) entry which is preliminary data.</text>
</comment>
<keyword evidence="2" id="KW-1185">Reference proteome</keyword>
<reference evidence="1 2" key="1">
    <citation type="journal article" date="2023" name="Science">
        <title>Complex scaffold remodeling in plant triterpene biosynthesis.</title>
        <authorList>
            <person name="De La Pena R."/>
            <person name="Hodgson H."/>
            <person name="Liu J.C."/>
            <person name="Stephenson M.J."/>
            <person name="Martin A.C."/>
            <person name="Owen C."/>
            <person name="Harkess A."/>
            <person name="Leebens-Mack J."/>
            <person name="Jimenez L.E."/>
            <person name="Osbourn A."/>
            <person name="Sattely E.S."/>
        </authorList>
    </citation>
    <scope>NUCLEOTIDE SEQUENCE [LARGE SCALE GENOMIC DNA]</scope>
    <source>
        <strain evidence="2">cv. JPN11</strain>
        <tissue evidence="1">Leaf</tissue>
    </source>
</reference>
<dbReference type="Proteomes" id="UP001164539">
    <property type="component" value="Chromosome 1"/>
</dbReference>
<dbReference type="EMBL" id="CM051394">
    <property type="protein sequence ID" value="KAJ4729788.1"/>
    <property type="molecule type" value="Genomic_DNA"/>
</dbReference>
<name>A0ACC1Z3C6_MELAZ</name>
<sequence>MEKAEGENQLRNIARMELEEDEELEPVSPTGQYLNSSVLSLSVLSILESEVPIDDSQAMSLLKDVFLPINPRFSSIMVADQNGEKQWKKVEVELKKHVKVPIFPSGLPLKSYDKFLHDYISQIGLEQLPQSQPLWDIHIIKYPTSHAAGVLIFKLHHSLGDGFSLMGALLSCLQRADNPSRPLTFPSIGFSLNNNNNSIFRRVSKIFSMVPETVLDFCWSIAKSTLVKDDLTPIRSGNAGVEFRPITVATMTFSIDDIKQIKTKVGAMSCRVYSFTTTINLASSFKLKETINDVVVGIIFLGIRLYMQEMRQDASKAESTALVLLNTRVFRSYEQVKDMVKPDAKAPWGNYFAFLHVSIPELTYATFANPLEFVFKAQQIINRKKNSLAVYLTGRLLEIIKKFRSPEAASGYVYSTLKNSSMAITNMVGPVEKMALANHPIKGLYFIVAGAPQSLSLTIVSYMGKLRVTVVAEDGFIDSQKLKSCIENAFQMMLHSTS</sequence>
<organism evidence="1 2">
    <name type="scientific">Melia azedarach</name>
    <name type="common">Chinaberry tree</name>
    <dbReference type="NCBI Taxonomy" id="155640"/>
    <lineage>
        <taxon>Eukaryota</taxon>
        <taxon>Viridiplantae</taxon>
        <taxon>Streptophyta</taxon>
        <taxon>Embryophyta</taxon>
        <taxon>Tracheophyta</taxon>
        <taxon>Spermatophyta</taxon>
        <taxon>Magnoliopsida</taxon>
        <taxon>eudicotyledons</taxon>
        <taxon>Gunneridae</taxon>
        <taxon>Pentapetalae</taxon>
        <taxon>rosids</taxon>
        <taxon>malvids</taxon>
        <taxon>Sapindales</taxon>
        <taxon>Meliaceae</taxon>
        <taxon>Melia</taxon>
    </lineage>
</organism>
<proteinExistence type="predicted"/>